<proteinExistence type="inferred from homology"/>
<evidence type="ECO:0000256" key="3">
    <source>
        <dbReference type="ARBA" id="ARBA00022598"/>
    </source>
</evidence>
<evidence type="ECO:0000256" key="2">
    <source>
        <dbReference type="ARBA" id="ARBA00007145"/>
    </source>
</evidence>
<dbReference type="SUPFAM" id="SSF52402">
    <property type="entry name" value="Adenine nucleotide alpha hydrolases-like"/>
    <property type="match status" value="1"/>
</dbReference>
<dbReference type="KEGG" id="pgs:CPT03_20565"/>
<evidence type="ECO:0000256" key="10">
    <source>
        <dbReference type="RuleBase" id="RU003811"/>
    </source>
</evidence>
<dbReference type="InterPro" id="IPR036526">
    <property type="entry name" value="C-N_Hydrolase_sf"/>
</dbReference>
<comment type="similarity">
    <text evidence="10">Belongs to the NAD synthetase family.</text>
</comment>
<evidence type="ECO:0000256" key="8">
    <source>
        <dbReference type="PIRNR" id="PIRNR006630"/>
    </source>
</evidence>
<evidence type="ECO:0000256" key="5">
    <source>
        <dbReference type="ARBA" id="ARBA00022840"/>
    </source>
</evidence>
<dbReference type="Pfam" id="PF00795">
    <property type="entry name" value="CN_hydrolase"/>
    <property type="match status" value="1"/>
</dbReference>
<dbReference type="PIRSF" id="PIRSF006630">
    <property type="entry name" value="NADS_GAT"/>
    <property type="match status" value="1"/>
</dbReference>
<dbReference type="GO" id="GO:0005737">
    <property type="term" value="C:cytoplasm"/>
    <property type="evidence" value="ECO:0007669"/>
    <property type="project" value="InterPro"/>
</dbReference>
<dbReference type="NCBIfam" id="NF010588">
    <property type="entry name" value="PRK13981.1"/>
    <property type="match status" value="1"/>
</dbReference>
<feature type="active site" description="Proton acceptor" evidence="9">
    <location>
        <position position="41"/>
    </location>
</feature>
<evidence type="ECO:0000313" key="13">
    <source>
        <dbReference type="Proteomes" id="UP000223749"/>
    </source>
</evidence>
<evidence type="ECO:0000256" key="9">
    <source>
        <dbReference type="PROSITE-ProRule" id="PRU10139"/>
    </source>
</evidence>
<dbReference type="SUPFAM" id="SSF56317">
    <property type="entry name" value="Carbon-nitrogen hydrolase"/>
    <property type="match status" value="1"/>
</dbReference>
<evidence type="ECO:0000256" key="7">
    <source>
        <dbReference type="HAMAP-Rule" id="MF_02090"/>
    </source>
</evidence>
<dbReference type="GO" id="GO:0009435">
    <property type="term" value="P:NAD+ biosynthetic process"/>
    <property type="evidence" value="ECO:0007669"/>
    <property type="project" value="UniProtKB-UniRule"/>
</dbReference>
<keyword evidence="3 7" id="KW-0436">Ligase</keyword>
<keyword evidence="5 7" id="KW-0067">ATP-binding</keyword>
<dbReference type="Gene3D" id="3.60.110.10">
    <property type="entry name" value="Carbon-nitrogen hydrolase"/>
    <property type="match status" value="1"/>
</dbReference>
<evidence type="ECO:0000256" key="6">
    <source>
        <dbReference type="ARBA" id="ARBA00023027"/>
    </source>
</evidence>
<dbReference type="InterPro" id="IPR014729">
    <property type="entry name" value="Rossmann-like_a/b/a_fold"/>
</dbReference>
<feature type="binding site" evidence="7">
    <location>
        <position position="517"/>
    </location>
    <ligand>
        <name>deamido-NAD(+)</name>
        <dbReference type="ChEBI" id="CHEBI:58437"/>
        <note>ligand shared between two neighboring subunits</note>
    </ligand>
</feature>
<keyword evidence="6 7" id="KW-0520">NAD</keyword>
<evidence type="ECO:0000256" key="4">
    <source>
        <dbReference type="ARBA" id="ARBA00022741"/>
    </source>
</evidence>
<keyword evidence="4 7" id="KW-0547">Nucleotide-binding</keyword>
<feature type="binding site" evidence="7">
    <location>
        <position position="182"/>
    </location>
    <ligand>
        <name>L-glutamine</name>
        <dbReference type="ChEBI" id="CHEBI:58359"/>
    </ligand>
</feature>
<dbReference type="UniPathway" id="UPA00253">
    <property type="reaction ID" value="UER00334"/>
</dbReference>
<feature type="binding site" evidence="7">
    <location>
        <position position="407"/>
    </location>
    <ligand>
        <name>deamido-NAD(+)</name>
        <dbReference type="ChEBI" id="CHEBI:58437"/>
        <note>ligand shared between two neighboring subunits</note>
    </ligand>
</feature>
<feature type="active site" description="Proton acceptor; for glutaminase activity" evidence="7">
    <location>
        <position position="41"/>
    </location>
</feature>
<dbReference type="InterPro" id="IPR022310">
    <property type="entry name" value="NAD/GMP_synthase"/>
</dbReference>
<gene>
    <name evidence="7" type="primary">nadE</name>
    <name evidence="12" type="ORF">CPT03_20565</name>
</gene>
<comment type="function">
    <text evidence="7">Catalyzes the ATP-dependent amidation of deamido-NAD to form NAD. Uses L-glutamine as a nitrogen source.</text>
</comment>
<comment type="similarity">
    <text evidence="2 7 8">In the C-terminal section; belongs to the NAD synthetase family.</text>
</comment>
<dbReference type="NCBIfam" id="TIGR00552">
    <property type="entry name" value="nadE"/>
    <property type="match status" value="1"/>
</dbReference>
<dbReference type="EMBL" id="CP024091">
    <property type="protein sequence ID" value="ATP58684.1"/>
    <property type="molecule type" value="Genomic_DNA"/>
</dbReference>
<dbReference type="PROSITE" id="PS00920">
    <property type="entry name" value="NITRIL_CHT_1"/>
    <property type="match status" value="1"/>
</dbReference>
<dbReference type="PANTHER" id="PTHR23090">
    <property type="entry name" value="NH 3 /GLUTAMINE-DEPENDENT NAD + SYNTHETASE"/>
    <property type="match status" value="1"/>
</dbReference>
<reference evidence="12 13" key="1">
    <citation type="submission" date="2017-10" db="EMBL/GenBank/DDBJ databases">
        <title>Whole genome of Pedobacter ginsengisoli T01R-27 isolated from tomato rhizosphere.</title>
        <authorList>
            <person name="Weon H.-Y."/>
            <person name="Lee S.A."/>
            <person name="Sang M.K."/>
            <person name="Song J."/>
        </authorList>
    </citation>
    <scope>NUCLEOTIDE SEQUENCE [LARGE SCALE GENOMIC DNA]</scope>
    <source>
        <strain evidence="12 13">T01R-27</strain>
    </source>
</reference>
<feature type="binding site" evidence="7">
    <location>
        <position position="118"/>
    </location>
    <ligand>
        <name>L-glutamine</name>
        <dbReference type="ChEBI" id="CHEBI:58359"/>
    </ligand>
</feature>
<dbReference type="CDD" id="cd07570">
    <property type="entry name" value="GAT_Gln-NAD-synth"/>
    <property type="match status" value="1"/>
</dbReference>
<organism evidence="12 13">
    <name type="scientific">Pedobacter ginsengisoli</name>
    <dbReference type="NCBI Taxonomy" id="363852"/>
    <lineage>
        <taxon>Bacteria</taxon>
        <taxon>Pseudomonadati</taxon>
        <taxon>Bacteroidota</taxon>
        <taxon>Sphingobacteriia</taxon>
        <taxon>Sphingobacteriales</taxon>
        <taxon>Sphingobacteriaceae</taxon>
        <taxon>Pedobacter</taxon>
    </lineage>
</organism>
<dbReference type="GO" id="GO:0005524">
    <property type="term" value="F:ATP binding"/>
    <property type="evidence" value="ECO:0007669"/>
    <property type="project" value="UniProtKB-UniRule"/>
</dbReference>
<dbReference type="Pfam" id="PF02540">
    <property type="entry name" value="NAD_synthase"/>
    <property type="match status" value="1"/>
</dbReference>
<dbReference type="PROSITE" id="PS50263">
    <property type="entry name" value="CN_HYDROLASE"/>
    <property type="match status" value="1"/>
</dbReference>
<evidence type="ECO:0000259" key="11">
    <source>
        <dbReference type="PROSITE" id="PS50263"/>
    </source>
</evidence>
<feature type="binding site" evidence="7">
    <location>
        <position position="402"/>
    </location>
    <ligand>
        <name>ATP</name>
        <dbReference type="ChEBI" id="CHEBI:30616"/>
    </ligand>
</feature>
<sequence length="546" mass="60716">MNIALAQLNYHIGNFEYNTQKIIDNIKLAKDKGADLVVFAELAICGYPPRDFLEFDEFIGLCETAAQEIATHCNGIACIVGLPVKNEVLAGKDLYNAAYFIEEGKVKAITKKALLPNYDVFDEYRYFEPATQFQCIEFKGRKIALTICEDLWNINNNPLYVSNPMDELIKQGPDLMINIAASPFSYCHDDERVVVLADNAKKYKLPLLYVNQVGAQTEIVFDGGSLAFDKEGNLLDEMAYFKEELKVYEVEGDVIKGYTHKTHRTITDIEQIYEALVLGIKDYFVKSGFKKAVLGLSGGIDSAVVCALACRALGSENVMAVLMPSKYSSDHSIQDALDLVKNIGCEHEIIPIKEAADAFDSMMAPAFKGLPFNLTEENIQARCRGIIVMAMSNKFGYILLNTSNKSECAVGYGTLYGDMCGAIGVIGDVYKTQVYQLANYINKDGIVIPENSIVKPPSAELRPGQKDSDSLPDYDILDKILFQYIELKQSSSAIIAQGYDEALVRRIIKMVNTAEFKRYQTPPILRVSPKAFGMGRRMPIVGKYLS</sequence>
<feature type="active site" description="Nucleophile; for glutaminase activity" evidence="7">
    <location>
        <position position="148"/>
    </location>
</feature>
<feature type="binding site" evidence="7">
    <location>
        <position position="378"/>
    </location>
    <ligand>
        <name>deamido-NAD(+)</name>
        <dbReference type="ChEBI" id="CHEBI:58437"/>
        <note>ligand shared between two neighboring subunits</note>
    </ligand>
</feature>
<dbReference type="GO" id="GO:0004359">
    <property type="term" value="F:glutaminase activity"/>
    <property type="evidence" value="ECO:0007669"/>
    <property type="project" value="InterPro"/>
</dbReference>
<comment type="pathway">
    <text evidence="1 7 8">Cofactor biosynthesis; NAD(+) biosynthesis; NAD(+) from deamido-NAD(+) (L-Gln route): step 1/1.</text>
</comment>
<dbReference type="CDD" id="cd00553">
    <property type="entry name" value="NAD_synthase"/>
    <property type="match status" value="1"/>
</dbReference>
<dbReference type="Proteomes" id="UP000223749">
    <property type="component" value="Chromosome"/>
</dbReference>
<dbReference type="GO" id="GO:0008795">
    <property type="term" value="F:NAD+ synthase activity"/>
    <property type="evidence" value="ECO:0007669"/>
    <property type="project" value="UniProtKB-UniRule"/>
</dbReference>
<name>A0A2D1UAZ8_9SPHI</name>
<comment type="caution">
    <text evidence="7">Lacks conserved residue(s) required for the propagation of feature annotation.</text>
</comment>
<dbReference type="InterPro" id="IPR014445">
    <property type="entry name" value="Gln-dep_NAD_synthase"/>
</dbReference>
<feature type="active site" description="For glutaminase activity" evidence="7">
    <location>
        <position position="112"/>
    </location>
</feature>
<dbReference type="GO" id="GO:0000257">
    <property type="term" value="F:nitrilase activity"/>
    <property type="evidence" value="ECO:0007669"/>
    <property type="project" value="UniProtKB-ARBA"/>
</dbReference>
<evidence type="ECO:0000313" key="12">
    <source>
        <dbReference type="EMBL" id="ATP58684.1"/>
    </source>
</evidence>
<evidence type="ECO:0000256" key="1">
    <source>
        <dbReference type="ARBA" id="ARBA00005188"/>
    </source>
</evidence>
<dbReference type="RefSeq" id="WP_099440578.1">
    <property type="nucleotide sequence ID" value="NZ_CP024091.1"/>
</dbReference>
<protein>
    <recommendedName>
        <fullName evidence="7 8">Glutamine-dependent NAD(+) synthetase</fullName>
        <ecNumber evidence="7 8">6.3.5.1</ecNumber>
    </recommendedName>
    <alternativeName>
        <fullName evidence="7 8">NAD(+) synthase [glutamine-hydrolyzing]</fullName>
    </alternativeName>
</protein>
<dbReference type="AlphaFoldDB" id="A0A2D1UAZ8"/>
<keyword evidence="13" id="KW-1185">Reference proteome</keyword>
<dbReference type="GO" id="GO:0003952">
    <property type="term" value="F:NAD+ synthase (glutamine-hydrolyzing) activity"/>
    <property type="evidence" value="ECO:0007669"/>
    <property type="project" value="UniProtKB-UniRule"/>
</dbReference>
<dbReference type="HAMAP" id="MF_02090">
    <property type="entry name" value="NadE_glutamine_dep"/>
    <property type="match status" value="1"/>
</dbReference>
<dbReference type="EC" id="6.3.5.1" evidence="7 8"/>
<dbReference type="Gene3D" id="3.40.50.620">
    <property type="entry name" value="HUPs"/>
    <property type="match status" value="1"/>
</dbReference>
<dbReference type="InterPro" id="IPR003694">
    <property type="entry name" value="NAD_synthase"/>
</dbReference>
<dbReference type="InterPro" id="IPR000132">
    <property type="entry name" value="Nitrilase/CN_hydratase_CS"/>
</dbReference>
<feature type="domain" description="CN hydrolase" evidence="11">
    <location>
        <begin position="1"/>
        <end position="252"/>
    </location>
</feature>
<dbReference type="OrthoDB" id="9803818at2"/>
<dbReference type="FunFam" id="3.40.50.620:FF:000106">
    <property type="entry name" value="Glutamine-dependent NAD(+) synthetase"/>
    <property type="match status" value="1"/>
</dbReference>
<dbReference type="PANTHER" id="PTHR23090:SF9">
    <property type="entry name" value="GLUTAMINE-DEPENDENT NAD(+) SYNTHETASE"/>
    <property type="match status" value="1"/>
</dbReference>
<accession>A0A2D1UAZ8</accession>
<dbReference type="InterPro" id="IPR003010">
    <property type="entry name" value="C-N_Hydrolase"/>
</dbReference>
<feature type="binding site" evidence="7">
    <location>
        <begin position="295"/>
        <end position="302"/>
    </location>
    <ligand>
        <name>ATP</name>
        <dbReference type="ChEBI" id="CHEBI:30616"/>
    </ligand>
</feature>
<comment type="catalytic activity">
    <reaction evidence="7 8">
        <text>deamido-NAD(+) + L-glutamine + ATP + H2O = L-glutamate + AMP + diphosphate + NAD(+) + H(+)</text>
        <dbReference type="Rhea" id="RHEA:24384"/>
        <dbReference type="ChEBI" id="CHEBI:15377"/>
        <dbReference type="ChEBI" id="CHEBI:15378"/>
        <dbReference type="ChEBI" id="CHEBI:29985"/>
        <dbReference type="ChEBI" id="CHEBI:30616"/>
        <dbReference type="ChEBI" id="CHEBI:33019"/>
        <dbReference type="ChEBI" id="CHEBI:57540"/>
        <dbReference type="ChEBI" id="CHEBI:58359"/>
        <dbReference type="ChEBI" id="CHEBI:58437"/>
        <dbReference type="ChEBI" id="CHEBI:456215"/>
        <dbReference type="EC" id="6.3.5.1"/>
    </reaction>
</comment>